<evidence type="ECO:0000313" key="3">
    <source>
        <dbReference type="EMBL" id="OYR69613.1"/>
    </source>
</evidence>
<comment type="caution">
    <text evidence="3">The sequence shown here is derived from an EMBL/GenBank/DDBJ whole genome shotgun (WGS) entry which is preliminary data.</text>
</comment>
<reference evidence="3 4" key="1">
    <citation type="journal article" date="2014" name="Front. Microbiol.">
        <title>Population and genomic analysis of the genus Halorubrum.</title>
        <authorList>
            <person name="Fullmer M.S."/>
            <person name="Soucy S.M."/>
            <person name="Swithers K.S."/>
            <person name="Makkay A.M."/>
            <person name="Wheeler R."/>
            <person name="Ventosa A."/>
            <person name="Gogarten J.P."/>
            <person name="Papke R.T."/>
        </authorList>
    </citation>
    <scope>NUCLEOTIDE SEQUENCE [LARGE SCALE GENOMIC DNA]</scope>
    <source>
        <strain evidence="3 4">Ga2p</strain>
    </source>
</reference>
<sequence>MPSPEETTAAAREFLADHPEVEDALAALVERDARDEPWTFDDIDLDSGRFGELVARNLAREVDDGYRLRNPDAIRAAIDAGPADAGDATDAGSTATAPTDAGSGASTGESAHDAAPSRFSTAVDLDGLTLLGLVGALLAVAGARLVAAPAVFREGFVVSPSNDTYFFRYWQERLVARADGAFDLGLFADMGGAASTRPLAHATNWWVTALLGGADAAPAVAAWLPVVASVCLGYLVYRTARLLTGDVRVALAAVLFYGLAPVNVVYTSVGFLDHQAHQYLWLGLLVATLTALGTDIARRTTSTDARTAARAHARDARMWAIALGLAVAVPASAHAWGGSPLTFVPVAAVVGFRVALDVRRDRSPTFANAPLLGGLAVGAGLALAAHLALGWHESIAAVTPVLVAGGALVVVGLGELWRRVSLPPLALVAAEAVVAVGGLVAYARLRPDDIDRLQTRADDLFFREGISETASLFSPDFAVVFGPLLQLGLGFYFAIAVLAVATWAVARRDEPGWLVLVCFAWYYTLLATIQVRFAGQLAIVIAPFAGIGLVYLLSAIDIARPVAALGRSEEADAPSGRGRPSRDRPTRSRPDGGPSDERAITSLALPAGTRLRGYLAATVALVLLFNLLLVPSLVGQTTHDRAQFEAALTVDAHAEELDREYPRNFVLSRWDDNRMYNYFVSGESQGYGYARSNHDQFLASANPDDWYDRFQGRVGYVVVTDREDAPAANTTYAALHEGLGLGVNDTAPTGRYQLLASDDGVRTFAVVPGATIRVTDPAAVGATGGAVTATTAVAVEEPEDNVTHEYVRTATITNGTATIRVAHPGEYWVGNATVTVTDDEVVAGNRTTVPAA</sequence>
<feature type="transmembrane region" description="Helical" evidence="2">
    <location>
        <begin position="614"/>
        <end position="634"/>
    </location>
</feature>
<feature type="compositionally biased region" description="Basic and acidic residues" evidence="1">
    <location>
        <begin position="580"/>
        <end position="599"/>
    </location>
</feature>
<evidence type="ECO:0000256" key="2">
    <source>
        <dbReference type="SAM" id="Phobius"/>
    </source>
</evidence>
<dbReference type="RefSeq" id="WP_094592613.1">
    <property type="nucleotide sequence ID" value="NZ_NHPA01000013.1"/>
</dbReference>
<protein>
    <submittedName>
        <fullName evidence="3">Uncharacterized protein</fullName>
    </submittedName>
</protein>
<organism evidence="3 4">
    <name type="scientific">Halorubrum ezzemoulense</name>
    <name type="common">Halorubrum chaoviator</name>
    <dbReference type="NCBI Taxonomy" id="337243"/>
    <lineage>
        <taxon>Archaea</taxon>
        <taxon>Methanobacteriati</taxon>
        <taxon>Methanobacteriota</taxon>
        <taxon>Stenosarchaea group</taxon>
        <taxon>Halobacteria</taxon>
        <taxon>Halobacteriales</taxon>
        <taxon>Haloferacaceae</taxon>
        <taxon>Halorubrum</taxon>
    </lineage>
</organism>
<feature type="transmembrane region" description="Helical" evidence="2">
    <location>
        <begin position="216"/>
        <end position="237"/>
    </location>
</feature>
<feature type="transmembrane region" description="Helical" evidence="2">
    <location>
        <begin position="395"/>
        <end position="413"/>
    </location>
</feature>
<feature type="compositionally biased region" description="Low complexity" evidence="1">
    <location>
        <begin position="83"/>
        <end position="108"/>
    </location>
</feature>
<feature type="transmembrane region" description="Helical" evidence="2">
    <location>
        <begin position="249"/>
        <end position="272"/>
    </location>
</feature>
<accession>A0A256JM02</accession>
<proteinExistence type="predicted"/>
<feature type="transmembrane region" description="Helical" evidence="2">
    <location>
        <begin position="128"/>
        <end position="152"/>
    </location>
</feature>
<feature type="transmembrane region" description="Helical" evidence="2">
    <location>
        <begin position="425"/>
        <end position="445"/>
    </location>
</feature>
<keyword evidence="2" id="KW-0812">Transmembrane</keyword>
<feature type="transmembrane region" description="Helical" evidence="2">
    <location>
        <begin position="318"/>
        <end position="336"/>
    </location>
</feature>
<feature type="transmembrane region" description="Helical" evidence="2">
    <location>
        <begin position="484"/>
        <end position="506"/>
    </location>
</feature>
<dbReference type="Proteomes" id="UP000215607">
    <property type="component" value="Unassembled WGS sequence"/>
</dbReference>
<keyword evidence="2" id="KW-1133">Transmembrane helix</keyword>
<keyword evidence="2" id="KW-0472">Membrane</keyword>
<feature type="transmembrane region" description="Helical" evidence="2">
    <location>
        <begin position="278"/>
        <end position="297"/>
    </location>
</feature>
<evidence type="ECO:0000313" key="4">
    <source>
        <dbReference type="Proteomes" id="UP000215607"/>
    </source>
</evidence>
<name>A0A256JM02_HALEZ</name>
<feature type="region of interest" description="Disordered" evidence="1">
    <location>
        <begin position="569"/>
        <end position="599"/>
    </location>
</feature>
<evidence type="ECO:0000256" key="1">
    <source>
        <dbReference type="SAM" id="MobiDB-lite"/>
    </source>
</evidence>
<feature type="transmembrane region" description="Helical" evidence="2">
    <location>
        <begin position="537"/>
        <end position="559"/>
    </location>
</feature>
<feature type="region of interest" description="Disordered" evidence="1">
    <location>
        <begin position="83"/>
        <end position="113"/>
    </location>
</feature>
<dbReference type="AlphaFoldDB" id="A0A256JM02"/>
<feature type="transmembrane region" description="Helical" evidence="2">
    <location>
        <begin position="342"/>
        <end position="358"/>
    </location>
</feature>
<feature type="transmembrane region" description="Helical" evidence="2">
    <location>
        <begin position="370"/>
        <end position="389"/>
    </location>
</feature>
<gene>
    <name evidence="3" type="ORF">DJ79_02700</name>
</gene>
<dbReference type="EMBL" id="NHPA01000013">
    <property type="protein sequence ID" value="OYR69613.1"/>
    <property type="molecule type" value="Genomic_DNA"/>
</dbReference>
<feature type="transmembrane region" description="Helical" evidence="2">
    <location>
        <begin position="513"/>
        <end position="531"/>
    </location>
</feature>